<evidence type="ECO:0000256" key="11">
    <source>
        <dbReference type="ARBA" id="ARBA00031684"/>
    </source>
</evidence>
<evidence type="ECO:0000256" key="12">
    <source>
        <dbReference type="ARBA" id="ARBA00032927"/>
    </source>
</evidence>
<feature type="compositionally biased region" description="Low complexity" evidence="14">
    <location>
        <begin position="336"/>
        <end position="356"/>
    </location>
</feature>
<dbReference type="Gene3D" id="1.10.1090.10">
    <property type="entry name" value="Cytochrome b-c1 complex subunit 7"/>
    <property type="match status" value="1"/>
</dbReference>
<protein>
    <recommendedName>
        <fullName evidence="3">Cytochrome b-c1 complex subunit 7</fullName>
    </recommendedName>
    <alternativeName>
        <fullName evidence="11">Complex III subunit 7</fullName>
    </alternativeName>
    <alternativeName>
        <fullName evidence="10">Complex III subunit VII</fullName>
    </alternativeName>
    <alternativeName>
        <fullName evidence="12">Ubiquinol-cytochrome c reductase complex 14 kDa protein</fullName>
    </alternativeName>
</protein>
<evidence type="ECO:0000256" key="4">
    <source>
        <dbReference type="ARBA" id="ARBA00022448"/>
    </source>
</evidence>
<dbReference type="Proteomes" id="UP001177744">
    <property type="component" value="Unassembled WGS sequence"/>
</dbReference>
<dbReference type="GO" id="GO:0045275">
    <property type="term" value="C:respiratory chain complex III"/>
    <property type="evidence" value="ECO:0007669"/>
    <property type="project" value="InterPro"/>
</dbReference>
<evidence type="ECO:0000256" key="13">
    <source>
        <dbReference type="ARBA" id="ARBA00046393"/>
    </source>
</evidence>
<comment type="caution">
    <text evidence="15">The sequence shown here is derived from an EMBL/GenBank/DDBJ whole genome shotgun (WGS) entry which is preliminary data.</text>
</comment>
<accession>A0AA40I0B4</accession>
<keyword evidence="7" id="KW-0249">Electron transport</keyword>
<feature type="compositionally biased region" description="Basic and acidic residues" evidence="14">
    <location>
        <begin position="258"/>
        <end position="267"/>
    </location>
</feature>
<evidence type="ECO:0000256" key="5">
    <source>
        <dbReference type="ARBA" id="ARBA00022660"/>
    </source>
</evidence>
<evidence type="ECO:0000256" key="8">
    <source>
        <dbReference type="ARBA" id="ARBA00023128"/>
    </source>
</evidence>
<evidence type="ECO:0000256" key="10">
    <source>
        <dbReference type="ARBA" id="ARBA00031021"/>
    </source>
</evidence>
<feature type="region of interest" description="Disordered" evidence="14">
    <location>
        <begin position="258"/>
        <end position="383"/>
    </location>
</feature>
<dbReference type="PANTHER" id="PTHR12022">
    <property type="entry name" value="UBIQUINOL-CYTOCHROME C REDUCTASE COMPLEX 14 KD PROTEIN"/>
    <property type="match status" value="1"/>
</dbReference>
<proteinExistence type="inferred from homology"/>
<dbReference type="InterPro" id="IPR003197">
    <property type="entry name" value="QCR7"/>
</dbReference>
<evidence type="ECO:0000256" key="3">
    <source>
        <dbReference type="ARBA" id="ARBA00016323"/>
    </source>
</evidence>
<evidence type="ECO:0000256" key="7">
    <source>
        <dbReference type="ARBA" id="ARBA00022982"/>
    </source>
</evidence>
<organism evidence="15 16">
    <name type="scientific">Cnephaeus nilssonii</name>
    <name type="common">Northern bat</name>
    <name type="synonym">Eptesicus nilssonii</name>
    <dbReference type="NCBI Taxonomy" id="3371016"/>
    <lineage>
        <taxon>Eukaryota</taxon>
        <taxon>Metazoa</taxon>
        <taxon>Chordata</taxon>
        <taxon>Craniata</taxon>
        <taxon>Vertebrata</taxon>
        <taxon>Euteleostomi</taxon>
        <taxon>Mammalia</taxon>
        <taxon>Eutheria</taxon>
        <taxon>Laurasiatheria</taxon>
        <taxon>Chiroptera</taxon>
        <taxon>Yangochiroptera</taxon>
        <taxon>Vespertilionidae</taxon>
        <taxon>Cnephaeus</taxon>
    </lineage>
</organism>
<evidence type="ECO:0000256" key="6">
    <source>
        <dbReference type="ARBA" id="ARBA00022792"/>
    </source>
</evidence>
<dbReference type="GO" id="GO:0005743">
    <property type="term" value="C:mitochondrial inner membrane"/>
    <property type="evidence" value="ECO:0007669"/>
    <property type="project" value="UniProtKB-SubCell"/>
</dbReference>
<comment type="subcellular location">
    <subcellularLocation>
        <location evidence="1">Mitochondrion inner membrane</location>
        <topology evidence="1">Peripheral membrane protein</topology>
        <orientation evidence="1">Matrix side</orientation>
    </subcellularLocation>
</comment>
<keyword evidence="5" id="KW-0679">Respiratory chain</keyword>
<evidence type="ECO:0000256" key="14">
    <source>
        <dbReference type="SAM" id="MobiDB-lite"/>
    </source>
</evidence>
<keyword evidence="16" id="KW-1185">Reference proteome</keyword>
<reference evidence="15" key="1">
    <citation type="submission" date="2023-06" db="EMBL/GenBank/DDBJ databases">
        <title>Reference genome for the Northern bat (Eptesicus nilssonii), a most northern bat species.</title>
        <authorList>
            <person name="Laine V.N."/>
            <person name="Pulliainen A.T."/>
            <person name="Lilley T.M."/>
        </authorList>
    </citation>
    <scope>NUCLEOTIDE SEQUENCE</scope>
    <source>
        <strain evidence="15">BLF_Eptnil</strain>
        <tissue evidence="15">Kidney</tissue>
    </source>
</reference>
<dbReference type="GO" id="GO:0006122">
    <property type="term" value="P:mitochondrial electron transport, ubiquinol to cytochrome c"/>
    <property type="evidence" value="ECO:0007669"/>
    <property type="project" value="InterPro"/>
</dbReference>
<comment type="subunit">
    <text evidence="13">Component of the ubiquinol-cytochrome c oxidoreductase (cytochrome b-c1 complex, complex III, CIII), a multisubunit enzyme composed of 11 subunits. The complex is composed of 3 respiratory subunits cytochrome b, cytochrome c1 and Rieske protein UQCRFS1, 2 core protein subunits UQCRC1/QCR1 and UQCRC2/QCR2, and 6 low-molecular weight protein subunits UQCRH/QCR6, UQCRB/QCR7, UQCRQ/QCR8, UQCR10/QCR9, UQCR11/QCR10 and subunit 9, the cleavage product of Rieske protein UQCRFS1. The complex exists as an obligatory dimer and forms supercomplexes (SCs) in the inner mitochondrial membrane with NADH-ubiquinone oxidoreductase (complex I, CI) and cytochrome c oxidase (complex IV, CIV), resulting in different assemblies (supercomplex SCI(1)III(2)IV(1) and megacomplex MCI(2)III(2)IV(2)).</text>
</comment>
<evidence type="ECO:0000313" key="15">
    <source>
        <dbReference type="EMBL" id="KAK1340673.1"/>
    </source>
</evidence>
<dbReference type="FunFam" id="1.10.1090.10:FF:000001">
    <property type="entry name" value="Cytochrome b-c1 complex subunit 7"/>
    <property type="match status" value="1"/>
</dbReference>
<sequence length="383" mass="43502">MGAGEAVASASSRWLEGIRKWYYSASGFNEVGLMRDNTIHANKHVEEAIRRLPENLYHDRVLRIKRALDLSMRQQILPKEQWIKYEEDKFYLEPYLKESLPEMQASLRWRLPSHPGLTQGPASLGEWLPSRPGLPEAQDSDGQPFELGVSNFAKKLSITRVVCHFEEKTLFRKCFILGMRHASAARVIRNGYAYQLESRKAWLQSQQDHQVESTVHASNADKAHGYTDKFQNAYKTIGRRHHPGLYSHARRDLLPRLRSHNHQDPSHPSHGLCEFRSTLPSGRPNTLFSPGHLNHTSTNSASRPPPSKEQQPCKKPVPRPSSMPPSEEHQPHMACPHPRSSSQAHSPPPSQNQQPRKAARSEDQQPHKQPALSKEPQAHTAPV</sequence>
<evidence type="ECO:0000256" key="2">
    <source>
        <dbReference type="ARBA" id="ARBA00008554"/>
    </source>
</evidence>
<dbReference type="SUPFAM" id="SSF81524">
    <property type="entry name" value="14 kDa protein of cytochrome bc1 complex (Ubiquinol-cytochrome c reductase)"/>
    <property type="match status" value="1"/>
</dbReference>
<keyword evidence="6" id="KW-0999">Mitochondrion inner membrane</keyword>
<dbReference type="InterPro" id="IPR036544">
    <property type="entry name" value="QCR7_sf"/>
</dbReference>
<keyword evidence="4" id="KW-0813">Transport</keyword>
<evidence type="ECO:0000313" key="16">
    <source>
        <dbReference type="Proteomes" id="UP001177744"/>
    </source>
</evidence>
<evidence type="ECO:0000256" key="1">
    <source>
        <dbReference type="ARBA" id="ARBA00004443"/>
    </source>
</evidence>
<dbReference type="PANTHER" id="PTHR12022:SF12">
    <property type="entry name" value="CYTOCHROME B-C1 COMPLEX SUBUNIT 7"/>
    <property type="match status" value="1"/>
</dbReference>
<name>A0AA40I0B4_CNENI</name>
<comment type="similarity">
    <text evidence="2">Belongs to the UQCRB/QCR7 family.</text>
</comment>
<dbReference type="AlphaFoldDB" id="A0AA40I0B4"/>
<keyword evidence="8" id="KW-0496">Mitochondrion</keyword>
<feature type="compositionally biased region" description="Polar residues" evidence="14">
    <location>
        <begin position="278"/>
        <end position="302"/>
    </location>
</feature>
<dbReference type="Pfam" id="PF02271">
    <property type="entry name" value="UCR_14kD"/>
    <property type="match status" value="1"/>
</dbReference>
<keyword evidence="9" id="KW-0472">Membrane</keyword>
<gene>
    <name evidence="15" type="ORF">QTO34_017063</name>
</gene>
<dbReference type="EMBL" id="JAULJE010000007">
    <property type="protein sequence ID" value="KAK1340673.1"/>
    <property type="molecule type" value="Genomic_DNA"/>
</dbReference>
<evidence type="ECO:0000256" key="9">
    <source>
        <dbReference type="ARBA" id="ARBA00023136"/>
    </source>
</evidence>